<evidence type="ECO:0000313" key="3">
    <source>
        <dbReference type="EMBL" id="GHH66240.1"/>
    </source>
</evidence>
<feature type="domain" description="Metallo-beta-lactamase" evidence="2">
    <location>
        <begin position="65"/>
        <end position="288"/>
    </location>
</feature>
<dbReference type="RefSeq" id="WP_190210432.1">
    <property type="nucleotide sequence ID" value="NZ_BNBO01000007.1"/>
</dbReference>
<evidence type="ECO:0000256" key="1">
    <source>
        <dbReference type="SAM" id="MobiDB-lite"/>
    </source>
</evidence>
<dbReference type="Pfam" id="PF13483">
    <property type="entry name" value="Lactamase_B_3"/>
    <property type="match status" value="1"/>
</dbReference>
<dbReference type="AlphaFoldDB" id="A0A919FI55"/>
<proteinExistence type="predicted"/>
<feature type="region of interest" description="Disordered" evidence="1">
    <location>
        <begin position="28"/>
        <end position="56"/>
    </location>
</feature>
<evidence type="ECO:0000313" key="4">
    <source>
        <dbReference type="Proteomes" id="UP000617734"/>
    </source>
</evidence>
<dbReference type="InterPro" id="IPR050114">
    <property type="entry name" value="UPF0173_UPF0282_UlaG_hydrolase"/>
</dbReference>
<dbReference type="InterPro" id="IPR001279">
    <property type="entry name" value="Metallo-B-lactamas"/>
</dbReference>
<name>A0A919FI55_9ACTN</name>
<dbReference type="SMART" id="SM00849">
    <property type="entry name" value="Lactamase_B"/>
    <property type="match status" value="1"/>
</dbReference>
<comment type="caution">
    <text evidence="3">The sequence shown here is derived from an EMBL/GenBank/DDBJ whole genome shotgun (WGS) entry which is preliminary data.</text>
</comment>
<reference evidence="3" key="2">
    <citation type="submission" date="2020-09" db="EMBL/GenBank/DDBJ databases">
        <authorList>
            <person name="Sun Q."/>
            <person name="Ohkuma M."/>
        </authorList>
    </citation>
    <scope>NUCLEOTIDE SEQUENCE</scope>
    <source>
        <strain evidence="3">JCM 4646</strain>
    </source>
</reference>
<organism evidence="3 4">
    <name type="scientific">Kitasatospora indigofera</name>
    <dbReference type="NCBI Taxonomy" id="67307"/>
    <lineage>
        <taxon>Bacteria</taxon>
        <taxon>Bacillati</taxon>
        <taxon>Actinomycetota</taxon>
        <taxon>Actinomycetes</taxon>
        <taxon>Kitasatosporales</taxon>
        <taxon>Streptomycetaceae</taxon>
        <taxon>Kitasatospora</taxon>
    </lineage>
</organism>
<accession>A0A919FI55</accession>
<feature type="compositionally biased region" description="Basic and acidic residues" evidence="1">
    <location>
        <begin position="47"/>
        <end position="56"/>
    </location>
</feature>
<dbReference type="PANTHER" id="PTHR43546:SF3">
    <property type="entry name" value="UPF0173 METAL-DEPENDENT HYDROLASE MJ1163"/>
    <property type="match status" value="1"/>
</dbReference>
<keyword evidence="4" id="KW-1185">Reference proteome</keyword>
<dbReference type="InterPro" id="IPR006311">
    <property type="entry name" value="TAT_signal"/>
</dbReference>
<dbReference type="SUPFAM" id="SSF56281">
    <property type="entry name" value="Metallo-hydrolase/oxidoreductase"/>
    <property type="match status" value="1"/>
</dbReference>
<dbReference type="CDD" id="cd06262">
    <property type="entry name" value="metallo-hydrolase-like_MBL-fold"/>
    <property type="match status" value="1"/>
</dbReference>
<protein>
    <recommendedName>
        <fullName evidence="2">Metallo-beta-lactamase domain-containing protein</fullName>
    </recommendedName>
</protein>
<reference evidence="3" key="1">
    <citation type="journal article" date="2014" name="Int. J. Syst. Evol. Microbiol.">
        <title>Complete genome sequence of Corynebacterium casei LMG S-19264T (=DSM 44701T), isolated from a smear-ripened cheese.</title>
        <authorList>
            <consortium name="US DOE Joint Genome Institute (JGI-PGF)"/>
            <person name="Walter F."/>
            <person name="Albersmeier A."/>
            <person name="Kalinowski J."/>
            <person name="Ruckert C."/>
        </authorList>
    </citation>
    <scope>NUCLEOTIDE SEQUENCE</scope>
    <source>
        <strain evidence="3">JCM 4646</strain>
    </source>
</reference>
<gene>
    <name evidence="3" type="ORF">GCM10018781_19820</name>
</gene>
<dbReference type="Proteomes" id="UP000617734">
    <property type="component" value="Unassembled WGS sequence"/>
</dbReference>
<evidence type="ECO:0000259" key="2">
    <source>
        <dbReference type="SMART" id="SM00849"/>
    </source>
</evidence>
<dbReference type="InterPro" id="IPR036866">
    <property type="entry name" value="RibonucZ/Hydroxyglut_hydro"/>
</dbReference>
<dbReference type="Gene3D" id="3.60.15.10">
    <property type="entry name" value="Ribonuclease Z/Hydroxyacylglutathione hydrolase-like"/>
    <property type="match status" value="1"/>
</dbReference>
<dbReference type="EMBL" id="BNBO01000007">
    <property type="protein sequence ID" value="GHH66240.1"/>
    <property type="molecule type" value="Genomic_DNA"/>
</dbReference>
<sequence length="336" mass="35672">MRKPALDRRTFLRTAAAAGAGLPVTAAALPAGATPRERPGGPAAAQEPDRPSRKDQAGTVFRWLGTAGWRIDHGGRTVLFDPYLTRFTTGLYVDGGKAFDPATPLVTDPALVDPHIGTPELLLVSHSHWDHINDVPYIAARTGAPVVGTETTYHLLRALDVPAGQLIVVKGGEVLDFGGGLTVEVVASRHSRNDQRRYFAPGTLNALPPRRPATVGDLPEGDTLAFQVGFDGGPTAFLTGASDFAEREAAGLRPDLAMIAVPGSAATHGYVPRLMRALGSPRTVVPVHWDTFESALVNPVRPDPHMDLAAFTAQVAQASPQTRVVVPDYLTPRTFG</sequence>
<dbReference type="PROSITE" id="PS51318">
    <property type="entry name" value="TAT"/>
    <property type="match status" value="1"/>
</dbReference>
<dbReference type="PANTHER" id="PTHR43546">
    <property type="entry name" value="UPF0173 METAL-DEPENDENT HYDROLASE MJ1163-RELATED"/>
    <property type="match status" value="1"/>
</dbReference>
<dbReference type="GeneID" id="95352459"/>